<evidence type="ECO:0000259" key="2">
    <source>
        <dbReference type="Pfam" id="PF02371"/>
    </source>
</evidence>
<sequence length="108" mass="11154">MALPRLVESLRTVLQQRKQITTEAERILNAHPLARVLISLPGIGVRTAARILLEIGDASGFASSAHLAAYTGIAPVTHRSAPASTASTPPALATASSNGPSSWPPSPP</sequence>
<keyword evidence="4" id="KW-1185">Reference proteome</keyword>
<dbReference type="InterPro" id="IPR047650">
    <property type="entry name" value="Transpos_IS110"/>
</dbReference>
<dbReference type="PANTHER" id="PTHR33055:SF3">
    <property type="entry name" value="PUTATIVE TRANSPOSASE FOR IS117-RELATED"/>
    <property type="match status" value="1"/>
</dbReference>
<feature type="compositionally biased region" description="Low complexity" evidence="1">
    <location>
        <begin position="80"/>
        <end position="101"/>
    </location>
</feature>
<gene>
    <name evidence="3" type="ORF">JOF53_006482</name>
</gene>
<dbReference type="EMBL" id="JAGIOO010000001">
    <property type="protein sequence ID" value="MBP2477610.1"/>
    <property type="molecule type" value="Genomic_DNA"/>
</dbReference>
<reference evidence="3 4" key="1">
    <citation type="submission" date="2021-03" db="EMBL/GenBank/DDBJ databases">
        <title>Sequencing the genomes of 1000 actinobacteria strains.</title>
        <authorList>
            <person name="Klenk H.-P."/>
        </authorList>
    </citation>
    <scope>NUCLEOTIDE SEQUENCE [LARGE SCALE GENOMIC DNA]</scope>
    <source>
        <strain evidence="3 4">DSM 44580</strain>
    </source>
</reference>
<feature type="region of interest" description="Disordered" evidence="1">
    <location>
        <begin position="79"/>
        <end position="108"/>
    </location>
</feature>
<dbReference type="PANTHER" id="PTHR33055">
    <property type="entry name" value="TRANSPOSASE FOR INSERTION SEQUENCE ELEMENT IS1111A"/>
    <property type="match status" value="1"/>
</dbReference>
<organism evidence="3 4">
    <name type="scientific">Crossiella equi</name>
    <dbReference type="NCBI Taxonomy" id="130796"/>
    <lineage>
        <taxon>Bacteria</taxon>
        <taxon>Bacillati</taxon>
        <taxon>Actinomycetota</taxon>
        <taxon>Actinomycetes</taxon>
        <taxon>Pseudonocardiales</taxon>
        <taxon>Pseudonocardiaceae</taxon>
        <taxon>Crossiella</taxon>
    </lineage>
</organism>
<proteinExistence type="predicted"/>
<accession>A0ABS5APK5</accession>
<feature type="domain" description="Transposase IS116/IS110/IS902 C-terminal" evidence="2">
    <location>
        <begin position="35"/>
        <end position="82"/>
    </location>
</feature>
<name>A0ABS5APK5_9PSEU</name>
<dbReference type="Proteomes" id="UP001519363">
    <property type="component" value="Unassembled WGS sequence"/>
</dbReference>
<evidence type="ECO:0000313" key="3">
    <source>
        <dbReference type="EMBL" id="MBP2477610.1"/>
    </source>
</evidence>
<dbReference type="InterPro" id="IPR003346">
    <property type="entry name" value="Transposase_20"/>
</dbReference>
<evidence type="ECO:0000256" key="1">
    <source>
        <dbReference type="SAM" id="MobiDB-lite"/>
    </source>
</evidence>
<dbReference type="Pfam" id="PF02371">
    <property type="entry name" value="Transposase_20"/>
    <property type="match status" value="1"/>
</dbReference>
<protein>
    <submittedName>
        <fullName evidence="3">Transposase</fullName>
    </submittedName>
</protein>
<comment type="caution">
    <text evidence="3">The sequence shown here is derived from an EMBL/GenBank/DDBJ whole genome shotgun (WGS) entry which is preliminary data.</text>
</comment>
<evidence type="ECO:0000313" key="4">
    <source>
        <dbReference type="Proteomes" id="UP001519363"/>
    </source>
</evidence>